<reference evidence="7 8" key="1">
    <citation type="submission" date="2018-11" db="EMBL/GenBank/DDBJ databases">
        <authorList>
            <person name="Criscuolo A."/>
        </authorList>
    </citation>
    <scope>NUCLEOTIDE SEQUENCE [LARGE SCALE GENOMIC DNA]</scope>
    <source>
        <strain evidence="7">ACIP111625</strain>
    </source>
</reference>
<dbReference type="InterPro" id="IPR044751">
    <property type="entry name" value="Ion_transp-like_CBS"/>
</dbReference>
<dbReference type="GO" id="GO:0050660">
    <property type="term" value="F:flavin adenine dinucleotide binding"/>
    <property type="evidence" value="ECO:0007669"/>
    <property type="project" value="InterPro"/>
</dbReference>
<evidence type="ECO:0000313" key="7">
    <source>
        <dbReference type="EMBL" id="VDC33021.1"/>
    </source>
</evidence>
<evidence type="ECO:0000256" key="4">
    <source>
        <dbReference type="PROSITE-ProRule" id="PRU00703"/>
    </source>
</evidence>
<dbReference type="GO" id="GO:0005886">
    <property type="term" value="C:plasma membrane"/>
    <property type="evidence" value="ECO:0007669"/>
    <property type="project" value="TreeGrafter"/>
</dbReference>
<name>A0A3P5XE18_9RHOB</name>
<gene>
    <name evidence="7" type="primary">tlyC_2</name>
    <name evidence="7" type="ORF">XINFAN_03567</name>
</gene>
<feature type="region of interest" description="Disordered" evidence="5">
    <location>
        <begin position="1"/>
        <end position="29"/>
    </location>
</feature>
<dbReference type="Pfam" id="PF00571">
    <property type="entry name" value="CBS"/>
    <property type="match status" value="2"/>
</dbReference>
<keyword evidence="2" id="KW-0677">Repeat</keyword>
<dbReference type="RefSeq" id="WP_124088260.1">
    <property type="nucleotide sequence ID" value="NZ_UXAW01000102.1"/>
</dbReference>
<dbReference type="SMART" id="SM00116">
    <property type="entry name" value="CBS"/>
    <property type="match status" value="2"/>
</dbReference>
<feature type="compositionally biased region" description="Polar residues" evidence="5">
    <location>
        <begin position="1"/>
        <end position="12"/>
    </location>
</feature>
<dbReference type="Gene3D" id="3.10.580.10">
    <property type="entry name" value="CBS-domain"/>
    <property type="match status" value="1"/>
</dbReference>
<proteinExistence type="inferred from homology"/>
<dbReference type="Proteomes" id="UP000277498">
    <property type="component" value="Unassembled WGS sequence"/>
</dbReference>
<dbReference type="SMART" id="SM01091">
    <property type="entry name" value="CorC_HlyC"/>
    <property type="match status" value="1"/>
</dbReference>
<keyword evidence="8" id="KW-1185">Reference proteome</keyword>
<accession>A0A3P5XE18</accession>
<comment type="similarity">
    <text evidence="1">Belongs to the UPF0053 family. Hemolysin C subfamily.</text>
</comment>
<evidence type="ECO:0000259" key="6">
    <source>
        <dbReference type="PROSITE" id="PS51371"/>
    </source>
</evidence>
<dbReference type="PANTHER" id="PTHR22777">
    <property type="entry name" value="HEMOLYSIN-RELATED"/>
    <property type="match status" value="1"/>
</dbReference>
<dbReference type="InterPro" id="IPR036318">
    <property type="entry name" value="FAD-bd_PCMH-like_sf"/>
</dbReference>
<dbReference type="PANTHER" id="PTHR22777:SF27">
    <property type="entry name" value="MAGNESIUM AND COBALT EFFLUX PROTEIN CORC"/>
    <property type="match status" value="1"/>
</dbReference>
<sequence>MGSSNDGSTAAQDLSEGLADSPPQESAGRGFFGRLISAFSPSEADSPPTAAAPSGLAALHRLSVDDVAIPKAEIVAVSLETGLAELVEVFRQHGFSRLPVYGESLDHPLGLVLLKDLALRHGFGQGGAFSLQDLLRPILYAPPSMPAATLLQKMQKDRVHMALVIDEYGGVDGLATIEDLIETVIGEIEDEHDEEAGLLWKEEAPGVIVAQSTAELEDLEAALNIRLRGAVEDEEIDTIGGLVFLRTGHVPAKGEVVTLESGATIEVVDADVRRIKRLRLRLPGRAG</sequence>
<dbReference type="AlphaFoldDB" id="A0A3P5XE18"/>
<protein>
    <submittedName>
        <fullName evidence="7">Hemolysin C</fullName>
    </submittedName>
</protein>
<dbReference type="InterPro" id="IPR016169">
    <property type="entry name" value="FAD-bd_PCMH_sub2"/>
</dbReference>
<dbReference type="EMBL" id="UXAW01000102">
    <property type="protein sequence ID" value="VDC33021.1"/>
    <property type="molecule type" value="Genomic_DNA"/>
</dbReference>
<evidence type="ECO:0000256" key="5">
    <source>
        <dbReference type="SAM" id="MobiDB-lite"/>
    </source>
</evidence>
<dbReference type="SUPFAM" id="SSF54631">
    <property type="entry name" value="CBS-domain pair"/>
    <property type="match status" value="1"/>
</dbReference>
<dbReference type="CDD" id="cd04590">
    <property type="entry name" value="CBS_pair_CorC_HlyC_assoc"/>
    <property type="match status" value="1"/>
</dbReference>
<organism evidence="7 8">
    <name type="scientific">Pseudogemmobacter humi</name>
    <dbReference type="NCBI Taxonomy" id="2483812"/>
    <lineage>
        <taxon>Bacteria</taxon>
        <taxon>Pseudomonadati</taxon>
        <taxon>Pseudomonadota</taxon>
        <taxon>Alphaproteobacteria</taxon>
        <taxon>Rhodobacterales</taxon>
        <taxon>Paracoccaceae</taxon>
        <taxon>Pseudogemmobacter</taxon>
    </lineage>
</organism>
<evidence type="ECO:0000256" key="3">
    <source>
        <dbReference type="ARBA" id="ARBA00023122"/>
    </source>
</evidence>
<feature type="domain" description="CBS" evidence="6">
    <location>
        <begin position="134"/>
        <end position="194"/>
    </location>
</feature>
<dbReference type="FunFam" id="3.10.580.10:FF:000002">
    <property type="entry name" value="Magnesium/cobalt efflux protein CorC"/>
    <property type="match status" value="1"/>
</dbReference>
<dbReference type="PROSITE" id="PS51371">
    <property type="entry name" value="CBS"/>
    <property type="match status" value="2"/>
</dbReference>
<evidence type="ECO:0000313" key="8">
    <source>
        <dbReference type="Proteomes" id="UP000277498"/>
    </source>
</evidence>
<dbReference type="SUPFAM" id="SSF56176">
    <property type="entry name" value="FAD-binding/transporter-associated domain-like"/>
    <property type="match status" value="1"/>
</dbReference>
<dbReference type="InterPro" id="IPR046342">
    <property type="entry name" value="CBS_dom_sf"/>
</dbReference>
<keyword evidence="3 4" id="KW-0129">CBS domain</keyword>
<dbReference type="Pfam" id="PF03471">
    <property type="entry name" value="CorC_HlyC"/>
    <property type="match status" value="1"/>
</dbReference>
<dbReference type="InterPro" id="IPR000644">
    <property type="entry name" value="CBS_dom"/>
</dbReference>
<dbReference type="Gene3D" id="3.30.465.10">
    <property type="match status" value="1"/>
</dbReference>
<evidence type="ECO:0000256" key="1">
    <source>
        <dbReference type="ARBA" id="ARBA00006446"/>
    </source>
</evidence>
<feature type="domain" description="CBS" evidence="6">
    <location>
        <begin position="68"/>
        <end position="129"/>
    </location>
</feature>
<dbReference type="OrthoDB" id="9797674at2"/>
<evidence type="ECO:0000256" key="2">
    <source>
        <dbReference type="ARBA" id="ARBA00022737"/>
    </source>
</evidence>
<dbReference type="InterPro" id="IPR005170">
    <property type="entry name" value="Transptr-assoc_dom"/>
</dbReference>